<keyword evidence="3" id="KW-0238">DNA-binding</keyword>
<name>A0A3M9M6X6_9MICO</name>
<accession>A0A3M9M6X6</accession>
<evidence type="ECO:0000256" key="2">
    <source>
        <dbReference type="ARBA" id="ARBA00023015"/>
    </source>
</evidence>
<dbReference type="InterPro" id="IPR010982">
    <property type="entry name" value="Lambda_DNA-bd_dom_sf"/>
</dbReference>
<dbReference type="PANTHER" id="PTHR30146:SF148">
    <property type="entry name" value="HTH-TYPE TRANSCRIPTIONAL REPRESSOR PURR-RELATED"/>
    <property type="match status" value="1"/>
</dbReference>
<proteinExistence type="predicted"/>
<dbReference type="Gene3D" id="1.10.260.40">
    <property type="entry name" value="lambda repressor-like DNA-binding domains"/>
    <property type="match status" value="1"/>
</dbReference>
<keyword evidence="4" id="KW-0804">Transcription</keyword>
<keyword evidence="7" id="KW-1185">Reference proteome</keyword>
<dbReference type="PANTHER" id="PTHR30146">
    <property type="entry name" value="LACI-RELATED TRANSCRIPTIONAL REPRESSOR"/>
    <property type="match status" value="1"/>
</dbReference>
<dbReference type="Pfam" id="PF13377">
    <property type="entry name" value="Peripla_BP_3"/>
    <property type="match status" value="1"/>
</dbReference>
<evidence type="ECO:0000256" key="1">
    <source>
        <dbReference type="ARBA" id="ARBA00022491"/>
    </source>
</evidence>
<keyword evidence="1" id="KW-0678">Repressor</keyword>
<evidence type="ECO:0000313" key="6">
    <source>
        <dbReference type="EMBL" id="RNI20298.1"/>
    </source>
</evidence>
<reference evidence="6 7" key="1">
    <citation type="submission" date="2018-11" db="EMBL/GenBank/DDBJ databases">
        <title>Draft genome of Simplicispira Flexivirga sp. BO-16.</title>
        <authorList>
            <person name="Im W.T."/>
        </authorList>
    </citation>
    <scope>NUCLEOTIDE SEQUENCE [LARGE SCALE GENOMIC DNA]</scope>
    <source>
        <strain evidence="6 7">BO-16</strain>
    </source>
</reference>
<protein>
    <submittedName>
        <fullName evidence="6">LacI family transcriptional regulator</fullName>
    </submittedName>
</protein>
<evidence type="ECO:0000259" key="5">
    <source>
        <dbReference type="PROSITE" id="PS50932"/>
    </source>
</evidence>
<dbReference type="SUPFAM" id="SSF53822">
    <property type="entry name" value="Periplasmic binding protein-like I"/>
    <property type="match status" value="1"/>
</dbReference>
<dbReference type="CDD" id="cd01392">
    <property type="entry name" value="HTH_LacI"/>
    <property type="match status" value="1"/>
</dbReference>
<keyword evidence="2" id="KW-0805">Transcription regulation</keyword>
<dbReference type="SMART" id="SM00354">
    <property type="entry name" value="HTH_LACI"/>
    <property type="match status" value="1"/>
</dbReference>
<dbReference type="OrthoDB" id="37081at2"/>
<feature type="domain" description="HTH lacI-type" evidence="5">
    <location>
        <begin position="2"/>
        <end position="56"/>
    </location>
</feature>
<dbReference type="InterPro" id="IPR028082">
    <property type="entry name" value="Peripla_BP_I"/>
</dbReference>
<dbReference type="InterPro" id="IPR000843">
    <property type="entry name" value="HTH_LacI"/>
</dbReference>
<gene>
    <name evidence="6" type="ORF">EFY87_15215</name>
</gene>
<comment type="caution">
    <text evidence="6">The sequence shown here is derived from an EMBL/GenBank/DDBJ whole genome shotgun (WGS) entry which is preliminary data.</text>
</comment>
<dbReference type="EMBL" id="RJJQ01000017">
    <property type="protein sequence ID" value="RNI20298.1"/>
    <property type="molecule type" value="Genomic_DNA"/>
</dbReference>
<dbReference type="PROSITE" id="PS50932">
    <property type="entry name" value="HTH_LACI_2"/>
    <property type="match status" value="1"/>
</dbReference>
<dbReference type="GO" id="GO:0003700">
    <property type="term" value="F:DNA-binding transcription factor activity"/>
    <property type="evidence" value="ECO:0007669"/>
    <property type="project" value="TreeGrafter"/>
</dbReference>
<evidence type="ECO:0000256" key="3">
    <source>
        <dbReference type="ARBA" id="ARBA00023125"/>
    </source>
</evidence>
<dbReference type="Gene3D" id="3.40.50.2300">
    <property type="match status" value="2"/>
</dbReference>
<dbReference type="Proteomes" id="UP000271678">
    <property type="component" value="Unassembled WGS sequence"/>
</dbReference>
<dbReference type="PRINTS" id="PR00036">
    <property type="entry name" value="HTHLACI"/>
</dbReference>
<dbReference type="SUPFAM" id="SSF47413">
    <property type="entry name" value="lambda repressor-like DNA-binding domains"/>
    <property type="match status" value="1"/>
</dbReference>
<organism evidence="6 7">
    <name type="scientific">Flexivirga caeni</name>
    <dbReference type="NCBI Taxonomy" id="2294115"/>
    <lineage>
        <taxon>Bacteria</taxon>
        <taxon>Bacillati</taxon>
        <taxon>Actinomycetota</taxon>
        <taxon>Actinomycetes</taxon>
        <taxon>Micrococcales</taxon>
        <taxon>Dermacoccaceae</taxon>
        <taxon>Flexivirga</taxon>
    </lineage>
</organism>
<dbReference type="InterPro" id="IPR046335">
    <property type="entry name" value="LacI/GalR-like_sensor"/>
</dbReference>
<dbReference type="GO" id="GO:0000976">
    <property type="term" value="F:transcription cis-regulatory region binding"/>
    <property type="evidence" value="ECO:0007669"/>
    <property type="project" value="TreeGrafter"/>
</dbReference>
<evidence type="ECO:0000313" key="7">
    <source>
        <dbReference type="Proteomes" id="UP000271678"/>
    </source>
</evidence>
<dbReference type="Pfam" id="PF00356">
    <property type="entry name" value="LacI"/>
    <property type="match status" value="1"/>
</dbReference>
<evidence type="ECO:0000256" key="4">
    <source>
        <dbReference type="ARBA" id="ARBA00023163"/>
    </source>
</evidence>
<dbReference type="AlphaFoldDB" id="A0A3M9M6X6"/>
<sequence length="333" mass="36061">MVTIKDVAARAGVSVATVSRTLNNQATVDEQLADRVRVAAAELGYRRNGIARSLRLQRADVWALIISDIANPFFTAIARGLEDLAQRQGFSVVLCNSDEDPAKEANYLEVAEREQVSGVVLSPNRIGSDISPLTRLGVPVVAVDRPLRAPVDTVLVRSAAGAQEATEHLLDVGWRRPACITGPESAQTAIQRLAGYRRGLLARKRRPAASLVRHADYRADRAALATAELLDGRNPPDSFFVANSEMALGVLQELRSRGLTVGEDVGLVAFDNAPWTAFTDRPLSVVDQPAYEMGVLAGNLLLSRLGVPLSDRPAPRVRRLRTELIVRESSLHG</sequence>